<comment type="caution">
    <text evidence="1">The sequence shown here is derived from an EMBL/GenBank/DDBJ whole genome shotgun (WGS) entry which is preliminary data.</text>
</comment>
<dbReference type="Proteomes" id="UP000824998">
    <property type="component" value="Unassembled WGS sequence"/>
</dbReference>
<keyword evidence="2" id="KW-1185">Reference proteome</keyword>
<evidence type="ECO:0000313" key="1">
    <source>
        <dbReference type="EMBL" id="KAG9231529.1"/>
    </source>
</evidence>
<reference evidence="1" key="1">
    <citation type="journal article" date="2021" name="IMA Fungus">
        <title>Genomic characterization of three marine fungi, including Emericellopsis atlantica sp. nov. with signatures of a generalist lifestyle and marine biomass degradation.</title>
        <authorList>
            <person name="Hagestad O.C."/>
            <person name="Hou L."/>
            <person name="Andersen J.H."/>
            <person name="Hansen E.H."/>
            <person name="Altermark B."/>
            <person name="Li C."/>
            <person name="Kuhnert E."/>
            <person name="Cox R.J."/>
            <person name="Crous P.W."/>
            <person name="Spatafora J.W."/>
            <person name="Lail K."/>
            <person name="Amirebrahimi M."/>
            <person name="Lipzen A."/>
            <person name="Pangilinan J."/>
            <person name="Andreopoulos W."/>
            <person name="Hayes R.D."/>
            <person name="Ng V."/>
            <person name="Grigoriev I.V."/>
            <person name="Jackson S.A."/>
            <person name="Sutton T.D.S."/>
            <person name="Dobson A.D.W."/>
            <person name="Rama T."/>
        </authorList>
    </citation>
    <scope>NUCLEOTIDE SEQUENCE</scope>
    <source>
        <strain evidence="1">TRa018bII</strain>
    </source>
</reference>
<dbReference type="OrthoDB" id="4494341at2759"/>
<protein>
    <recommendedName>
        <fullName evidence="3">Ferric oxidoreductase domain-containing protein</fullName>
    </recommendedName>
</protein>
<organism evidence="1 2">
    <name type="scientific">Amylocarpus encephaloides</name>
    <dbReference type="NCBI Taxonomy" id="45428"/>
    <lineage>
        <taxon>Eukaryota</taxon>
        <taxon>Fungi</taxon>
        <taxon>Dikarya</taxon>
        <taxon>Ascomycota</taxon>
        <taxon>Pezizomycotina</taxon>
        <taxon>Leotiomycetes</taxon>
        <taxon>Helotiales</taxon>
        <taxon>Helotiales incertae sedis</taxon>
        <taxon>Amylocarpus</taxon>
    </lineage>
</organism>
<proteinExistence type="predicted"/>
<dbReference type="AlphaFoldDB" id="A0A9P7YD50"/>
<feature type="non-terminal residue" evidence="1">
    <location>
        <position position="1"/>
    </location>
</feature>
<feature type="non-terminal residue" evidence="1">
    <location>
        <position position="119"/>
    </location>
</feature>
<evidence type="ECO:0008006" key="3">
    <source>
        <dbReference type="Google" id="ProtNLM"/>
    </source>
</evidence>
<evidence type="ECO:0000313" key="2">
    <source>
        <dbReference type="Proteomes" id="UP000824998"/>
    </source>
</evidence>
<sequence length="119" mass="13258">RYRLLGPWTRADLIIQLSYITSNCFCLIFRVTDITTAGIRAGHLSLINILPLFLGPHLRFIADVLSVSLSKFRLIHRYARLMSFGLVCLHVLAIAVSRTKFALDSTTNISAAVVITSLL</sequence>
<gene>
    <name evidence="1" type="ORF">BJ875DRAFT_342974</name>
</gene>
<name>A0A9P7YD50_9HELO</name>
<accession>A0A9P7YD50</accession>
<dbReference type="EMBL" id="MU251596">
    <property type="protein sequence ID" value="KAG9231529.1"/>
    <property type="molecule type" value="Genomic_DNA"/>
</dbReference>